<dbReference type="EMBL" id="FZNQ01000003">
    <property type="protein sequence ID" value="SNR34421.1"/>
    <property type="molecule type" value="Genomic_DNA"/>
</dbReference>
<dbReference type="AlphaFoldDB" id="A0A238VJR2"/>
<reference evidence="1 2" key="1">
    <citation type="submission" date="2017-06" db="EMBL/GenBank/DDBJ databases">
        <authorList>
            <person name="Kim H.J."/>
            <person name="Triplett B.A."/>
        </authorList>
    </citation>
    <scope>NUCLEOTIDE SEQUENCE [LARGE SCALE GENOMIC DNA]</scope>
    <source>
        <strain evidence="1 2">DSM 8800</strain>
    </source>
</reference>
<name>A0A238VJR2_HALVU</name>
<keyword evidence="2" id="KW-1185">Reference proteome</keyword>
<evidence type="ECO:0000313" key="2">
    <source>
        <dbReference type="Proteomes" id="UP000198397"/>
    </source>
</evidence>
<proteinExistence type="predicted"/>
<accession>A0A238VJR2</accession>
<sequence length="63" mass="6787">MPPEGYTSVTISDETAAKLTEIVVGQDLESIAEAIDYAGDVARDPETLSEAELARLLHRKLAD</sequence>
<protein>
    <submittedName>
        <fullName evidence="1">Uncharacterized protein</fullName>
    </submittedName>
</protein>
<evidence type="ECO:0000313" key="1">
    <source>
        <dbReference type="EMBL" id="SNR34421.1"/>
    </source>
</evidence>
<gene>
    <name evidence="1" type="ORF">SAMN06264855_1032</name>
</gene>
<dbReference type="Proteomes" id="UP000198397">
    <property type="component" value="Unassembled WGS sequence"/>
</dbReference>
<dbReference type="OrthoDB" id="213287at2157"/>
<dbReference type="RefSeq" id="WP_089383816.1">
    <property type="nucleotide sequence ID" value="NZ_FZNQ01000003.1"/>
</dbReference>
<organism evidence="1 2">
    <name type="scientific">Halorubrum vacuolatum</name>
    <name type="common">Natronobacterium vacuolatum</name>
    <dbReference type="NCBI Taxonomy" id="63740"/>
    <lineage>
        <taxon>Archaea</taxon>
        <taxon>Methanobacteriati</taxon>
        <taxon>Methanobacteriota</taxon>
        <taxon>Stenosarchaea group</taxon>
        <taxon>Halobacteria</taxon>
        <taxon>Halobacteriales</taxon>
        <taxon>Haloferacaceae</taxon>
        <taxon>Halorubrum</taxon>
    </lineage>
</organism>